<proteinExistence type="predicted"/>
<name>A0A382FC92_9ZZZZ</name>
<dbReference type="InterPro" id="IPR017900">
    <property type="entry name" value="4Fe4S_Fe_S_CS"/>
</dbReference>
<reference evidence="1" key="1">
    <citation type="submission" date="2018-05" db="EMBL/GenBank/DDBJ databases">
        <authorList>
            <person name="Lanie J.A."/>
            <person name="Ng W.-L."/>
            <person name="Kazmierczak K.M."/>
            <person name="Andrzejewski T.M."/>
            <person name="Davidsen T.M."/>
            <person name="Wayne K.J."/>
            <person name="Tettelin H."/>
            <person name="Glass J.I."/>
            <person name="Rusch D."/>
            <person name="Podicherti R."/>
            <person name="Tsui H.-C.T."/>
            <person name="Winkler M.E."/>
        </authorList>
    </citation>
    <scope>NUCLEOTIDE SEQUENCE</scope>
</reference>
<gene>
    <name evidence="1" type="ORF">METZ01_LOCUS213374</name>
</gene>
<dbReference type="Pfam" id="PF13534">
    <property type="entry name" value="Fer4_17"/>
    <property type="match status" value="1"/>
</dbReference>
<sequence length="118" mass="13993">MEAKKDRISYLPSNGMSYDPEEPKYWDSSALKQEIDRAYEICHGCRMCFKYCDSFPNLFKLLDEQYDGKVSELKDKDIEHVMDACFQCKLCEVQCPYTPRDGHEFQLDFPKLIHRYNA</sequence>
<feature type="non-terminal residue" evidence="1">
    <location>
        <position position="118"/>
    </location>
</feature>
<dbReference type="Gene3D" id="3.30.70.20">
    <property type="match status" value="1"/>
</dbReference>
<accession>A0A382FC92</accession>
<evidence type="ECO:0000313" key="1">
    <source>
        <dbReference type="EMBL" id="SVB60520.1"/>
    </source>
</evidence>
<dbReference type="EMBL" id="UINC01049132">
    <property type="protein sequence ID" value="SVB60520.1"/>
    <property type="molecule type" value="Genomic_DNA"/>
</dbReference>
<dbReference type="SUPFAM" id="SSF46548">
    <property type="entry name" value="alpha-helical ferredoxin"/>
    <property type="match status" value="1"/>
</dbReference>
<dbReference type="PROSITE" id="PS00198">
    <property type="entry name" value="4FE4S_FER_1"/>
    <property type="match status" value="1"/>
</dbReference>
<organism evidence="1">
    <name type="scientific">marine metagenome</name>
    <dbReference type="NCBI Taxonomy" id="408172"/>
    <lineage>
        <taxon>unclassified sequences</taxon>
        <taxon>metagenomes</taxon>
        <taxon>ecological metagenomes</taxon>
    </lineage>
</organism>
<protein>
    <submittedName>
        <fullName evidence="1">Uncharacterized protein</fullName>
    </submittedName>
</protein>
<dbReference type="AlphaFoldDB" id="A0A382FC92"/>